<dbReference type="SMART" id="SM00337">
    <property type="entry name" value="BCL"/>
    <property type="match status" value="1"/>
</dbReference>
<protein>
    <submittedName>
        <fullName evidence="6">Apoptosi regulator BAX</fullName>
    </submittedName>
</protein>
<reference evidence="6 7" key="1">
    <citation type="journal article" date="2022" name="Front. Cell. Infect. Microbiol.">
        <title>The Genomes of Two Strains of Taenia crassiceps the Animal Model for the Study of Human Cysticercosis.</title>
        <authorList>
            <person name="Bobes R.J."/>
            <person name="Estrada K."/>
            <person name="Rios-Valencia D.G."/>
            <person name="Calderon-Gallegos A."/>
            <person name="de la Torre P."/>
            <person name="Carrero J.C."/>
            <person name="Sanchez-Flores A."/>
            <person name="Laclette J.P."/>
        </authorList>
    </citation>
    <scope>NUCLEOTIDE SEQUENCE [LARGE SCALE GENOMIC DNA]</scope>
    <source>
        <strain evidence="6">WFUcys</strain>
    </source>
</reference>
<evidence type="ECO:0000256" key="1">
    <source>
        <dbReference type="ARBA" id="ARBA00009458"/>
    </source>
</evidence>
<keyword evidence="2" id="KW-0053">Apoptosis</keyword>
<dbReference type="PANTHER" id="PTHR11256">
    <property type="entry name" value="BCL-2 RELATED"/>
    <property type="match status" value="1"/>
</dbReference>
<evidence type="ECO:0000313" key="7">
    <source>
        <dbReference type="Proteomes" id="UP001651158"/>
    </source>
</evidence>
<evidence type="ECO:0000313" key="6">
    <source>
        <dbReference type="EMBL" id="KAL5106516.1"/>
    </source>
</evidence>
<evidence type="ECO:0000256" key="4">
    <source>
        <dbReference type="SAM" id="Phobius"/>
    </source>
</evidence>
<comment type="caution">
    <text evidence="6">The sequence shown here is derived from an EMBL/GenBank/DDBJ whole genome shotgun (WGS) entry which is preliminary data.</text>
</comment>
<evidence type="ECO:0000256" key="3">
    <source>
        <dbReference type="SAM" id="MobiDB-lite"/>
    </source>
</evidence>
<dbReference type="SUPFAM" id="SSF56854">
    <property type="entry name" value="Bcl-2 inhibitors of programmed cell death"/>
    <property type="match status" value="1"/>
</dbReference>
<feature type="region of interest" description="Disordered" evidence="3">
    <location>
        <begin position="149"/>
        <end position="173"/>
    </location>
</feature>
<feature type="domain" description="Bcl-2 Bcl-2 homology region 1-3" evidence="5">
    <location>
        <begin position="468"/>
        <end position="570"/>
    </location>
</feature>
<dbReference type="Gene3D" id="1.10.437.10">
    <property type="entry name" value="Blc2-like"/>
    <property type="match status" value="1"/>
</dbReference>
<name>A0ABR4Q9W9_9CEST</name>
<comment type="similarity">
    <text evidence="1">Belongs to the Bcl-2 family.</text>
</comment>
<gene>
    <name evidence="6" type="ORF">TcWFU_000403</name>
</gene>
<keyword evidence="4" id="KW-0472">Membrane</keyword>
<keyword evidence="4" id="KW-0812">Transmembrane</keyword>
<feature type="compositionally biased region" description="Polar residues" evidence="3">
    <location>
        <begin position="152"/>
        <end position="161"/>
    </location>
</feature>
<keyword evidence="7" id="KW-1185">Reference proteome</keyword>
<dbReference type="PANTHER" id="PTHR11256:SF56">
    <property type="entry name" value="BCL-2 BCL-2 HOMOLOGY REGION 1-3 DOMAIN-CONTAINING PROTEIN"/>
    <property type="match status" value="1"/>
</dbReference>
<dbReference type="Proteomes" id="UP001651158">
    <property type="component" value="Unassembled WGS sequence"/>
</dbReference>
<keyword evidence="4" id="KW-1133">Transmembrane helix</keyword>
<dbReference type="InterPro" id="IPR002475">
    <property type="entry name" value="Bcl2-like"/>
</dbReference>
<evidence type="ECO:0000256" key="2">
    <source>
        <dbReference type="ARBA" id="ARBA00022703"/>
    </source>
</evidence>
<organism evidence="6 7">
    <name type="scientific">Taenia crassiceps</name>
    <dbReference type="NCBI Taxonomy" id="6207"/>
    <lineage>
        <taxon>Eukaryota</taxon>
        <taxon>Metazoa</taxon>
        <taxon>Spiralia</taxon>
        <taxon>Lophotrochozoa</taxon>
        <taxon>Platyhelminthes</taxon>
        <taxon>Cestoda</taxon>
        <taxon>Eucestoda</taxon>
        <taxon>Cyclophyllidea</taxon>
        <taxon>Taeniidae</taxon>
        <taxon>Taenia</taxon>
    </lineage>
</organism>
<accession>A0ABR4Q9W9</accession>
<dbReference type="InterPro" id="IPR036834">
    <property type="entry name" value="Bcl-2-like_sf"/>
</dbReference>
<dbReference type="InterPro" id="IPR026298">
    <property type="entry name" value="Bcl-2_fam"/>
</dbReference>
<feature type="transmembrane region" description="Helical" evidence="4">
    <location>
        <begin position="585"/>
        <end position="607"/>
    </location>
</feature>
<dbReference type="InterPro" id="IPR046371">
    <property type="entry name" value="Bcl-2_BH1-3"/>
</dbReference>
<evidence type="ECO:0000259" key="5">
    <source>
        <dbReference type="SMART" id="SM00337"/>
    </source>
</evidence>
<sequence length="615" mass="68618">MSRRRVNALANQIREQFINAPPQIRIDFLRKNDEALETESNDFIQTLASFQQELGQITSVFDSNSNNKSINQSARASGASDVADSETKDLEEMLKFMANKYATPKVVVNPEITQKVQAAESAAIAKYLQQLEFQKRISEGNAALKTYARPATQATANSSAIRQPPPAARTRWPFMDDPADMGAASDSEEIAVELKGIKEEIMGRLINHDRLIESGRERLQKRLNERRRAALATNEDTKRTCVQAILSRQKEFEQNVDKTKMEMQRKLKSRIEQRIQNRAEASPTIGTNTGCCIFALTFGENLNGMVDDSESGACLGCTSASTSEGSDILPSTSAEQLQSATTESINNLEVVLRIPDVEERTDVNDVYDSSNRIFTTFFMVKFKQTAGEATVYAHADARVVLSPDVKSVPGSTSVAPASASDHDYYGDKIAFPVDSAIMNGGCSERDMFDESMQHQELSKIERQVVDRLISLGDTIEQHCGEEIDKLLTSLRVIQSPTETLRKIAELIFKEAQLNWGRILVFFYFVVRFFLRYAAEHLAKGLINLASIVVDALKEICTVRIFQWIADHGGWRRLTPLGGAIARAESIKPFLFSFTFLIFALGTAFFLVRARARALF</sequence>
<dbReference type="PROSITE" id="PS50062">
    <property type="entry name" value="BCL2_FAMILY"/>
    <property type="match status" value="1"/>
</dbReference>
<dbReference type="EMBL" id="JAKROA010000005">
    <property type="protein sequence ID" value="KAL5106516.1"/>
    <property type="molecule type" value="Genomic_DNA"/>
</dbReference>
<proteinExistence type="inferred from homology"/>
<dbReference type="Pfam" id="PF00452">
    <property type="entry name" value="Bcl-2"/>
    <property type="match status" value="1"/>
</dbReference>